<keyword evidence="1" id="KW-0812">Transmembrane</keyword>
<feature type="transmembrane region" description="Helical" evidence="1">
    <location>
        <begin position="57"/>
        <end position="78"/>
    </location>
</feature>
<keyword evidence="1" id="KW-1133">Transmembrane helix</keyword>
<dbReference type="Proteomes" id="UP000220102">
    <property type="component" value="Unassembled WGS sequence"/>
</dbReference>
<keyword evidence="3" id="KW-1185">Reference proteome</keyword>
<comment type="caution">
    <text evidence="2">The sequence shown here is derived from an EMBL/GenBank/DDBJ whole genome shotgun (WGS) entry which is preliminary data.</text>
</comment>
<sequence>MQHHRTTRKKSFLNGLAPSNDTFARPNWTPVDHAVRRARWDRLRAERESRSAFLDRLWLVGALFILLMGISATTGPQWNPLEQAQTTQRAAMFAIEAERAAANEARDEQAEARAFESLSEYTADAFISGR</sequence>
<evidence type="ECO:0000313" key="2">
    <source>
        <dbReference type="EMBL" id="PEN11196.1"/>
    </source>
</evidence>
<evidence type="ECO:0008006" key="4">
    <source>
        <dbReference type="Google" id="ProtNLM"/>
    </source>
</evidence>
<dbReference type="AlphaFoldDB" id="A0A2A8CTT9"/>
<organism evidence="2 3">
    <name type="scientific">Longibacter salinarum</name>
    <dbReference type="NCBI Taxonomy" id="1850348"/>
    <lineage>
        <taxon>Bacteria</taxon>
        <taxon>Pseudomonadati</taxon>
        <taxon>Rhodothermota</taxon>
        <taxon>Rhodothermia</taxon>
        <taxon>Rhodothermales</taxon>
        <taxon>Salisaetaceae</taxon>
        <taxon>Longibacter</taxon>
    </lineage>
</organism>
<proteinExistence type="predicted"/>
<reference evidence="2 3" key="1">
    <citation type="submission" date="2017-10" db="EMBL/GenBank/DDBJ databases">
        <title>Draft genome of Longibacter Salinarum.</title>
        <authorList>
            <person name="Goh K.M."/>
            <person name="Shamsir M.S."/>
            <person name="Lim S.W."/>
        </authorList>
    </citation>
    <scope>NUCLEOTIDE SEQUENCE [LARGE SCALE GENOMIC DNA]</scope>
    <source>
        <strain evidence="2 3">KCTC 52045</strain>
    </source>
</reference>
<gene>
    <name evidence="2" type="ORF">CRI94_16550</name>
</gene>
<name>A0A2A8CTT9_9BACT</name>
<evidence type="ECO:0000313" key="3">
    <source>
        <dbReference type="Proteomes" id="UP000220102"/>
    </source>
</evidence>
<evidence type="ECO:0000256" key="1">
    <source>
        <dbReference type="SAM" id="Phobius"/>
    </source>
</evidence>
<dbReference type="EMBL" id="PDEQ01000011">
    <property type="protein sequence ID" value="PEN11196.1"/>
    <property type="molecule type" value="Genomic_DNA"/>
</dbReference>
<accession>A0A2A8CTT9</accession>
<protein>
    <recommendedName>
        <fullName evidence="4">Transmembrane protein</fullName>
    </recommendedName>
</protein>
<keyword evidence="1" id="KW-0472">Membrane</keyword>